<dbReference type="InterPro" id="IPR018711">
    <property type="entry name" value="NAGPA"/>
</dbReference>
<dbReference type="InParanoid" id="H1XWM0"/>
<dbReference type="Gene3D" id="2.60.40.4070">
    <property type="match status" value="1"/>
</dbReference>
<evidence type="ECO:0000313" key="5">
    <source>
        <dbReference type="EMBL" id="EHO41858.1"/>
    </source>
</evidence>
<evidence type="ECO:0000313" key="7">
    <source>
        <dbReference type="Proteomes" id="UP000183868"/>
    </source>
</evidence>
<dbReference type="HOGENOM" id="CLU_344421_0_0_0"/>
<dbReference type="PANTHER" id="PTHR40446:SF2">
    <property type="entry name" value="N-ACETYLGLUCOSAMINE-1-PHOSPHODIESTER ALPHA-N-ACETYLGLUCOSAMINIDASE"/>
    <property type="match status" value="1"/>
</dbReference>
<name>H1XWM0_CALAY</name>
<evidence type="ECO:0008006" key="8">
    <source>
        <dbReference type="Google" id="ProtNLM"/>
    </source>
</evidence>
<dbReference type="Proteomes" id="UP000004671">
    <property type="component" value="Chromosome"/>
</dbReference>
<dbReference type="KEGG" id="caby:Cabys_1037"/>
<dbReference type="EMBL" id="CM001402">
    <property type="protein sequence ID" value="EHO41858.1"/>
    <property type="molecule type" value="Genomic_DNA"/>
</dbReference>
<dbReference type="RefSeq" id="WP_006929039.1">
    <property type="nucleotide sequence ID" value="NZ_CM001402.1"/>
</dbReference>
<evidence type="ECO:0000259" key="2">
    <source>
        <dbReference type="Pfam" id="PF09992"/>
    </source>
</evidence>
<evidence type="ECO:0000256" key="1">
    <source>
        <dbReference type="SAM" id="SignalP"/>
    </source>
</evidence>
<dbReference type="eggNOG" id="COG4632">
    <property type="taxonomic scope" value="Bacteria"/>
</dbReference>
<dbReference type="NCBIfam" id="TIGR04183">
    <property type="entry name" value="Por_Secre_tail"/>
    <property type="match status" value="1"/>
</dbReference>
<proteinExistence type="predicted"/>
<feature type="chain" id="PRO_5010834658" description="Por secretion system C-terminal sorting domain-containing protein" evidence="1">
    <location>
        <begin position="22"/>
        <end position="819"/>
    </location>
</feature>
<dbReference type="PANTHER" id="PTHR40446">
    <property type="entry name" value="N-ACETYLGLUCOSAMINE-1-PHOSPHODIESTER ALPHA-N-ACETYLGLUCOSAMINIDASE"/>
    <property type="match status" value="1"/>
</dbReference>
<keyword evidence="6" id="KW-1185">Reference proteome</keyword>
<dbReference type="Proteomes" id="UP000183868">
    <property type="component" value="Chromosome"/>
</dbReference>
<dbReference type="Pfam" id="PF18962">
    <property type="entry name" value="Por_Secre_tail"/>
    <property type="match status" value="1"/>
</dbReference>
<dbReference type="STRING" id="880073.Cabys_1037"/>
<feature type="domain" description="Phosphodiester glycosidase" evidence="2">
    <location>
        <begin position="210"/>
        <end position="370"/>
    </location>
</feature>
<protein>
    <recommendedName>
        <fullName evidence="8">Por secretion system C-terminal sorting domain-containing protein</fullName>
    </recommendedName>
</protein>
<dbReference type="EMBL" id="CP018099">
    <property type="protein sequence ID" value="APF17786.1"/>
    <property type="molecule type" value="Genomic_DNA"/>
</dbReference>
<feature type="signal peptide" evidence="1">
    <location>
        <begin position="1"/>
        <end position="21"/>
    </location>
</feature>
<gene>
    <name evidence="4" type="ORF">Cabys_1037</name>
    <name evidence="5" type="ORF">Calab_2248</name>
</gene>
<evidence type="ECO:0000313" key="6">
    <source>
        <dbReference type="Proteomes" id="UP000004671"/>
    </source>
</evidence>
<dbReference type="eggNOG" id="COG0737">
    <property type="taxonomic scope" value="Bacteria"/>
</dbReference>
<dbReference type="InterPro" id="IPR026444">
    <property type="entry name" value="Secre_tail"/>
</dbReference>
<dbReference type="OrthoDB" id="9809781at2"/>
<organism evidence="5 6">
    <name type="scientific">Caldithrix abyssi DSM 13497</name>
    <dbReference type="NCBI Taxonomy" id="880073"/>
    <lineage>
        <taxon>Bacteria</taxon>
        <taxon>Pseudomonadati</taxon>
        <taxon>Calditrichota</taxon>
        <taxon>Calditrichia</taxon>
        <taxon>Calditrichales</taxon>
        <taxon>Calditrichaceae</taxon>
        <taxon>Caldithrix</taxon>
    </lineage>
</organism>
<accession>H1XWM0</accession>
<sequence precursor="true">MKKIILVLVLSSLLLAQYNYRVDNTLTVGPGMVYKHVKVPEKLWNINILEIDLTNPMTRIETVKAKDAYIGRETTSSMAKRRSFEGHQVIGAINADFFSSEGIPINVQVIQGQVLRNPIGLSTIGFDQDQRPWLGMVAFSGEIIAKNGGHVIHRVNGVRNTDEVVLYNDFYGASTGTNQWGTEVALHPISPWIVNDTVWAVVDAKETLKGDMTIPQNGAVISAHGNAMTFFDNHVAVGDTLALVLNLSPALHRLKEMVGGYPKIVYRGENWADEGYQEEGGPGHAYQIHPRTAIGFNADSSKLYFFTVDGRKTGVYQGMTLPQLADVMIDFGVAYGLNLDGGGSTTFVLRDEIMNHPSDGSERPVANAVLAISTAPRGSFGAIQIEPDNIEVYFNSAYQFTVSGWDTYYNPYSIQMQNVRFSVDSSLGVIDNEGLFRATANGGSGYVFARYENAVDSAFVRVIAIEQIDLQPEFAVTDTLTSLELQVKGVAETGKTISIAASSLEWILTNPAIGYVQDEKFFGRAEGETQIIARLDTLADTVTVRVEIGTDQRTLDLLESIDGWELSGENIDLLHSALQVDSLKHTAGDYSLRLDYRYVYSGAQKADFYLKKKIAIYGVPEKIGVDFRSDGGYHKIYFVVSDNDGELFKTDMRGYLTDSTQFVAVAHPTTTFTPFESQFQFHYPIQLEYIWFRPGASVQEGDSVAGSVYLDYLRVEYPTVTSLIPLTQNRLPQTARLLPSYPNPFNPFTTIRFELPNPALVEVKIYDVQGRLVERLLKQQLASGVHQLRWQAASLPSGVYFCRVKTEGQSLVQKLVLIK</sequence>
<keyword evidence="1" id="KW-0732">Signal</keyword>
<dbReference type="Pfam" id="PF09992">
    <property type="entry name" value="NAGPA"/>
    <property type="match status" value="1"/>
</dbReference>
<feature type="domain" description="Secretion system C-terminal sorting" evidence="3">
    <location>
        <begin position="741"/>
        <end position="816"/>
    </location>
</feature>
<evidence type="ECO:0000313" key="4">
    <source>
        <dbReference type="EMBL" id="APF17786.1"/>
    </source>
</evidence>
<reference evidence="4 7" key="2">
    <citation type="submission" date="2016-11" db="EMBL/GenBank/DDBJ databases">
        <title>Genomic analysis of Caldithrix abyssi and proposal of a novel bacterial phylum Caldithrichaeota.</title>
        <authorList>
            <person name="Kublanov I."/>
            <person name="Sigalova O."/>
            <person name="Gavrilov S."/>
            <person name="Lebedinsky A."/>
            <person name="Ivanova N."/>
            <person name="Daum C."/>
            <person name="Reddy T."/>
            <person name="Klenk H.P."/>
            <person name="Goker M."/>
            <person name="Reva O."/>
            <person name="Miroshnichenko M."/>
            <person name="Kyprides N."/>
            <person name="Woyke T."/>
            <person name="Gelfand M."/>
        </authorList>
    </citation>
    <scope>NUCLEOTIDE SEQUENCE [LARGE SCALE GENOMIC DNA]</scope>
    <source>
        <strain evidence="4 7">LF13</strain>
    </source>
</reference>
<dbReference type="PaxDb" id="880073-Calab_2248"/>
<dbReference type="AlphaFoldDB" id="H1XWM0"/>
<evidence type="ECO:0000259" key="3">
    <source>
        <dbReference type="Pfam" id="PF18962"/>
    </source>
</evidence>
<reference evidence="5 6" key="1">
    <citation type="submission" date="2011-09" db="EMBL/GenBank/DDBJ databases">
        <title>The permanent draft genome of Caldithrix abyssi DSM 13497.</title>
        <authorList>
            <consortium name="US DOE Joint Genome Institute (JGI-PGF)"/>
            <person name="Lucas S."/>
            <person name="Han J."/>
            <person name="Lapidus A."/>
            <person name="Bruce D."/>
            <person name="Goodwin L."/>
            <person name="Pitluck S."/>
            <person name="Peters L."/>
            <person name="Kyrpides N."/>
            <person name="Mavromatis K."/>
            <person name="Ivanova N."/>
            <person name="Mikhailova N."/>
            <person name="Chertkov O."/>
            <person name="Detter J.C."/>
            <person name="Tapia R."/>
            <person name="Han C."/>
            <person name="Land M."/>
            <person name="Hauser L."/>
            <person name="Markowitz V."/>
            <person name="Cheng J.-F."/>
            <person name="Hugenholtz P."/>
            <person name="Woyke T."/>
            <person name="Wu D."/>
            <person name="Spring S."/>
            <person name="Brambilla E."/>
            <person name="Klenk H.-P."/>
            <person name="Eisen J.A."/>
        </authorList>
    </citation>
    <scope>NUCLEOTIDE SEQUENCE [LARGE SCALE GENOMIC DNA]</scope>
    <source>
        <strain evidence="5 6">DSM 13497</strain>
    </source>
</reference>